<accession>A0ABT6J9N8</accession>
<keyword evidence="4" id="KW-1185">Reference proteome</keyword>
<evidence type="ECO:0000313" key="3">
    <source>
        <dbReference type="EMBL" id="MDH5823539.1"/>
    </source>
</evidence>
<organism evidence="3 4">
    <name type="scientific">Luteimonas endophytica</name>
    <dbReference type="NCBI Taxonomy" id="3042023"/>
    <lineage>
        <taxon>Bacteria</taxon>
        <taxon>Pseudomonadati</taxon>
        <taxon>Pseudomonadota</taxon>
        <taxon>Gammaproteobacteria</taxon>
        <taxon>Lysobacterales</taxon>
        <taxon>Lysobacteraceae</taxon>
        <taxon>Luteimonas</taxon>
    </lineage>
</organism>
<dbReference type="EMBL" id="JARXRM010000034">
    <property type="protein sequence ID" value="MDH5823539.1"/>
    <property type="molecule type" value="Genomic_DNA"/>
</dbReference>
<feature type="chain" id="PRO_5045132972" evidence="2">
    <location>
        <begin position="25"/>
        <end position="295"/>
    </location>
</feature>
<evidence type="ECO:0000256" key="2">
    <source>
        <dbReference type="SAM" id="SignalP"/>
    </source>
</evidence>
<sequence>MHLRPAKLAIAALLAFGATLGAHAQDRRAASGDGEQTVLPIWNNASGRLEALLVLEPADDGAARSGARLRFGGNRLDAAFGLESGDSLALLCNDPSGLSHALGNLANNCLLASLDDDLGDDGGRRSSATAAFSRPGGSIGLAVGESSGDLPAWMTSTGPRGGASQVDSNDLTVFAQKNISDQGFVSIAGTVAKARLIPYAQAPAGLADRWDSRSLTVGGGFGNFGANVIGQVIDTPGQPRWEGLGLGLTWRTPWSGQLTVGAENVVTRGRNPFSPRGENGEDEGTVPYVRYEQDL</sequence>
<keyword evidence="2" id="KW-0732">Signal</keyword>
<evidence type="ECO:0000256" key="1">
    <source>
        <dbReference type="SAM" id="MobiDB-lite"/>
    </source>
</evidence>
<reference evidence="3 4" key="1">
    <citation type="submission" date="2023-04" db="EMBL/GenBank/DDBJ databases">
        <title>Luteimonas endophyticus RD2P54.</title>
        <authorList>
            <person name="Sun J.-Q."/>
        </authorList>
    </citation>
    <scope>NUCLEOTIDE SEQUENCE [LARGE SCALE GENOMIC DNA]</scope>
    <source>
        <strain evidence="3 4">RD2P54</strain>
    </source>
</reference>
<gene>
    <name evidence="3" type="ORF">QFW77_11135</name>
</gene>
<feature type="signal peptide" evidence="2">
    <location>
        <begin position="1"/>
        <end position="24"/>
    </location>
</feature>
<evidence type="ECO:0000313" key="4">
    <source>
        <dbReference type="Proteomes" id="UP001156940"/>
    </source>
</evidence>
<dbReference type="Proteomes" id="UP001156940">
    <property type="component" value="Unassembled WGS sequence"/>
</dbReference>
<protein>
    <submittedName>
        <fullName evidence="3">Uncharacterized protein</fullName>
    </submittedName>
</protein>
<proteinExistence type="predicted"/>
<comment type="caution">
    <text evidence="3">The sequence shown here is derived from an EMBL/GenBank/DDBJ whole genome shotgun (WGS) entry which is preliminary data.</text>
</comment>
<name>A0ABT6J9N8_9GAMM</name>
<feature type="region of interest" description="Disordered" evidence="1">
    <location>
        <begin position="267"/>
        <end position="295"/>
    </location>
</feature>